<reference evidence="3" key="1">
    <citation type="submission" date="2011-12" db="EMBL/GenBank/DDBJ databases">
        <title>Complete sequence of Methanoregula formicicum SMSP.</title>
        <authorList>
            <person name="Lucas S."/>
            <person name="Han J."/>
            <person name="Lapidus A."/>
            <person name="Cheng J.-F."/>
            <person name="Goodwin L."/>
            <person name="Pitluck S."/>
            <person name="Peters L."/>
            <person name="Ovchinnikova G."/>
            <person name="Teshima H."/>
            <person name="Detter J.C."/>
            <person name="Han C."/>
            <person name="Tapia R."/>
            <person name="Land M."/>
            <person name="Hauser L."/>
            <person name="Kyrpides N."/>
            <person name="Ivanova N."/>
            <person name="Pagani I."/>
            <person name="Imachi H."/>
            <person name="Tamaki H."/>
            <person name="Sekiguchi Y."/>
            <person name="Kamagata Y."/>
            <person name="Cadillo-Quiroz H."/>
            <person name="Zinder S."/>
            <person name="Liu W.-T."/>
            <person name="Woyke T."/>
        </authorList>
    </citation>
    <scope>NUCLEOTIDE SEQUENCE [LARGE SCALE GENOMIC DNA]</scope>
    <source>
        <strain evidence="3">DSM 22288 / NBRC 105244 / SMSP</strain>
    </source>
</reference>
<organism evidence="2 3">
    <name type="scientific">Methanoregula formicica (strain DSM 22288 / NBRC 105244 / SMSP)</name>
    <dbReference type="NCBI Taxonomy" id="593750"/>
    <lineage>
        <taxon>Archaea</taxon>
        <taxon>Methanobacteriati</taxon>
        <taxon>Methanobacteriota</taxon>
        <taxon>Stenosarchaea group</taxon>
        <taxon>Methanomicrobia</taxon>
        <taxon>Methanomicrobiales</taxon>
        <taxon>Methanoregulaceae</taxon>
        <taxon>Methanoregula</taxon>
    </lineage>
</organism>
<dbReference type="EMBL" id="CP003167">
    <property type="protein sequence ID" value="AGB02476.1"/>
    <property type="molecule type" value="Genomic_DNA"/>
</dbReference>
<proteinExistence type="predicted"/>
<evidence type="ECO:0000256" key="1">
    <source>
        <dbReference type="SAM" id="Phobius"/>
    </source>
</evidence>
<evidence type="ECO:0000313" key="2">
    <source>
        <dbReference type="EMBL" id="AGB02476.1"/>
    </source>
</evidence>
<dbReference type="InParanoid" id="L0HF98"/>
<dbReference type="Proteomes" id="UP000010824">
    <property type="component" value="Chromosome"/>
</dbReference>
<feature type="transmembrane region" description="Helical" evidence="1">
    <location>
        <begin position="31"/>
        <end position="47"/>
    </location>
</feature>
<feature type="transmembrane region" description="Helical" evidence="1">
    <location>
        <begin position="101"/>
        <end position="117"/>
    </location>
</feature>
<dbReference type="KEGG" id="mfo:Metfor_1441"/>
<dbReference type="RefSeq" id="WP_015285439.1">
    <property type="nucleotide sequence ID" value="NC_019943.1"/>
</dbReference>
<feature type="transmembrane region" description="Helical" evidence="1">
    <location>
        <begin position="54"/>
        <end position="71"/>
    </location>
</feature>
<keyword evidence="1" id="KW-0472">Membrane</keyword>
<evidence type="ECO:0000313" key="3">
    <source>
        <dbReference type="Proteomes" id="UP000010824"/>
    </source>
</evidence>
<feature type="transmembrane region" description="Helical" evidence="1">
    <location>
        <begin position="7"/>
        <end position="25"/>
    </location>
</feature>
<sequence length="157" mass="17121" precursor="true">MNTFLPEFRFLVPLAAGIIAITAYVRPEIWYPAPALLLAFLGIYAVSRSWPDRGFYLVCSGVLLITAAGAMNLWAGLFTVWMVAGTVCSSHGILKNTPDFHSFLCFCGITTAVALLVKFSNHVVLPLSVLTAGFLIVLLVQSVRIYQFKKQYSGGVS</sequence>
<dbReference type="HOGENOM" id="CLU_1673995_0_0_2"/>
<keyword evidence="1" id="KW-1133">Transmembrane helix</keyword>
<accession>L0HF98</accession>
<feature type="transmembrane region" description="Helical" evidence="1">
    <location>
        <begin position="123"/>
        <end position="140"/>
    </location>
</feature>
<protein>
    <submittedName>
        <fullName evidence="2">Uncharacterized protein</fullName>
    </submittedName>
</protein>
<dbReference type="AlphaFoldDB" id="L0HF98"/>
<name>L0HF98_METFS</name>
<dbReference type="OrthoDB" id="387300at2157"/>
<dbReference type="STRING" id="593750.Metfor_1441"/>
<keyword evidence="1" id="KW-0812">Transmembrane</keyword>
<gene>
    <name evidence="2" type="ordered locus">Metfor_1441</name>
</gene>
<reference evidence="2 3" key="2">
    <citation type="journal article" date="2014" name="Genome Announc.">
        <title>Complete Genome Sequence of Methanoregula formicica SMSPT, a Mesophilic Hydrogenotrophic Methanogen Isolated from a Methanogenic Upflow Anaerobic Sludge Blanket Reactor.</title>
        <authorList>
            <person name="Yamamoto K."/>
            <person name="Tamaki H."/>
            <person name="Cadillo-Quiroz H."/>
            <person name="Imachi H."/>
            <person name="Kyrpides N."/>
            <person name="Woyke T."/>
            <person name="Goodwin L."/>
            <person name="Zinder S.H."/>
            <person name="Kamagata Y."/>
            <person name="Liu W.T."/>
        </authorList>
    </citation>
    <scope>NUCLEOTIDE SEQUENCE [LARGE SCALE GENOMIC DNA]</scope>
    <source>
        <strain evidence="3">DSM 22288 / NBRC 105244 / SMSP</strain>
    </source>
</reference>
<keyword evidence="3" id="KW-1185">Reference proteome</keyword>
<dbReference type="GeneID" id="14307830"/>